<dbReference type="AlphaFoldDB" id="A0A329MER8"/>
<accession>A0A329MER8</accession>
<protein>
    <recommendedName>
        <fullName evidence="1">N-acetyltransferase domain-containing protein</fullName>
    </recommendedName>
</protein>
<evidence type="ECO:0000313" key="3">
    <source>
        <dbReference type="Proteomes" id="UP000250369"/>
    </source>
</evidence>
<dbReference type="Gene3D" id="3.40.630.30">
    <property type="match status" value="1"/>
</dbReference>
<evidence type="ECO:0000313" key="2">
    <source>
        <dbReference type="EMBL" id="RAV17726.1"/>
    </source>
</evidence>
<dbReference type="RefSeq" id="WP_113034092.1">
    <property type="nucleotide sequence ID" value="NZ_QMFB01000018.1"/>
</dbReference>
<reference evidence="2 3" key="1">
    <citation type="journal article" date="2009" name="Int. J. Syst. Evol. Microbiol.">
        <title>Paenibacillus contaminans sp. nov., isolated from a contaminated laboratory plate.</title>
        <authorList>
            <person name="Chou J.H."/>
            <person name="Lee J.H."/>
            <person name="Lin M.C."/>
            <person name="Chang P.S."/>
            <person name="Arun A.B."/>
            <person name="Young C.C."/>
            <person name="Chen W.M."/>
        </authorList>
    </citation>
    <scope>NUCLEOTIDE SEQUENCE [LARGE SCALE GENOMIC DNA]</scope>
    <source>
        <strain evidence="2 3">CKOBP-6</strain>
    </source>
</reference>
<dbReference type="Proteomes" id="UP000250369">
    <property type="component" value="Unassembled WGS sequence"/>
</dbReference>
<dbReference type="GO" id="GO:0016747">
    <property type="term" value="F:acyltransferase activity, transferring groups other than amino-acyl groups"/>
    <property type="evidence" value="ECO:0007669"/>
    <property type="project" value="InterPro"/>
</dbReference>
<evidence type="ECO:0000259" key="1">
    <source>
        <dbReference type="PROSITE" id="PS51186"/>
    </source>
</evidence>
<proteinExistence type="predicted"/>
<dbReference type="EMBL" id="QMFB01000018">
    <property type="protein sequence ID" value="RAV17726.1"/>
    <property type="molecule type" value="Genomic_DNA"/>
</dbReference>
<dbReference type="PROSITE" id="PS51186">
    <property type="entry name" value="GNAT"/>
    <property type="match status" value="1"/>
</dbReference>
<keyword evidence="3" id="KW-1185">Reference proteome</keyword>
<feature type="domain" description="N-acetyltransferase" evidence="1">
    <location>
        <begin position="6"/>
        <end position="142"/>
    </location>
</feature>
<organism evidence="2 3">
    <name type="scientific">Paenibacillus contaminans</name>
    <dbReference type="NCBI Taxonomy" id="450362"/>
    <lineage>
        <taxon>Bacteria</taxon>
        <taxon>Bacillati</taxon>
        <taxon>Bacillota</taxon>
        <taxon>Bacilli</taxon>
        <taxon>Bacillales</taxon>
        <taxon>Paenibacillaceae</taxon>
        <taxon>Paenibacillus</taxon>
    </lineage>
</organism>
<dbReference type="Pfam" id="PF00583">
    <property type="entry name" value="Acetyltransf_1"/>
    <property type="match status" value="1"/>
</dbReference>
<gene>
    <name evidence="2" type="ORF">DQG23_26760</name>
</gene>
<dbReference type="InterPro" id="IPR016181">
    <property type="entry name" value="Acyl_CoA_acyltransferase"/>
</dbReference>
<dbReference type="CDD" id="cd04301">
    <property type="entry name" value="NAT_SF"/>
    <property type="match status" value="1"/>
</dbReference>
<sequence length="142" mass="15661">MDNETVRFGRLNTCTFDEALSLWNRGFSGYYSDMTRSLEQLLASFAGSSIKPSLSVVAFVGDDPAGFLFLATKTVDGAKWAWNGGTGVAPEYRGIGIAKALMREAQQVIAAEDVAGGNVDRIRRELHHYSELSFQEFRTRAE</sequence>
<name>A0A329MER8_9BACL</name>
<dbReference type="SUPFAM" id="SSF55729">
    <property type="entry name" value="Acyl-CoA N-acyltransferases (Nat)"/>
    <property type="match status" value="1"/>
</dbReference>
<comment type="caution">
    <text evidence="2">The sequence shown here is derived from an EMBL/GenBank/DDBJ whole genome shotgun (WGS) entry which is preliminary data.</text>
</comment>
<dbReference type="InterPro" id="IPR000182">
    <property type="entry name" value="GNAT_dom"/>
</dbReference>
<dbReference type="OrthoDB" id="4228396at2"/>